<dbReference type="PaxDb" id="6945-B7PT74"/>
<reference evidence="1 3" key="1">
    <citation type="submission" date="2008-03" db="EMBL/GenBank/DDBJ databases">
        <title>Annotation of Ixodes scapularis.</title>
        <authorList>
            <consortium name="Ixodes scapularis Genome Project Consortium"/>
            <person name="Caler E."/>
            <person name="Hannick L.I."/>
            <person name="Bidwell S."/>
            <person name="Joardar V."/>
            <person name="Thiagarajan M."/>
            <person name="Amedeo P."/>
            <person name="Galinsky K.J."/>
            <person name="Schobel S."/>
            <person name="Inman J."/>
            <person name="Hostetler J."/>
            <person name="Miller J."/>
            <person name="Hammond M."/>
            <person name="Megy K."/>
            <person name="Lawson D."/>
            <person name="Kodira C."/>
            <person name="Sutton G."/>
            <person name="Meyer J."/>
            <person name="Hill C.A."/>
            <person name="Birren B."/>
            <person name="Nene V."/>
            <person name="Collins F."/>
            <person name="Alarcon-Chaidez F."/>
            <person name="Wikel S."/>
            <person name="Strausberg R."/>
        </authorList>
    </citation>
    <scope>NUCLEOTIDE SEQUENCE [LARGE SCALE GENOMIC DNA]</scope>
    <source>
        <strain evidence="3">Wikel</strain>
        <strain evidence="1">Wikel colony</strain>
    </source>
</reference>
<proteinExistence type="predicted"/>
<dbReference type="EMBL" id="ABJB010344448">
    <property type="status" value="NOT_ANNOTATED_CDS"/>
    <property type="molecule type" value="Genomic_DNA"/>
</dbReference>
<dbReference type="VEuPathDB" id="VectorBase:ISCW007325"/>
<reference evidence="2" key="2">
    <citation type="submission" date="2020-05" db="UniProtKB">
        <authorList>
            <consortium name="EnsemblMetazoa"/>
        </authorList>
    </citation>
    <scope>IDENTIFICATION</scope>
    <source>
        <strain evidence="2">wikel</strain>
    </source>
</reference>
<dbReference type="Proteomes" id="UP000001555">
    <property type="component" value="Unassembled WGS sequence"/>
</dbReference>
<feature type="non-terminal residue" evidence="1">
    <location>
        <position position="50"/>
    </location>
</feature>
<protein>
    <submittedName>
        <fullName evidence="1 2">Uncharacterized protein</fullName>
    </submittedName>
</protein>
<dbReference type="HOGENOM" id="CLU_3130182_0_0_1"/>
<evidence type="ECO:0000313" key="3">
    <source>
        <dbReference type="Proteomes" id="UP000001555"/>
    </source>
</evidence>
<dbReference type="EnsemblMetazoa" id="ISCW007325-RA">
    <property type="protein sequence ID" value="ISCW007325-PA"/>
    <property type="gene ID" value="ISCW007325"/>
</dbReference>
<evidence type="ECO:0000313" key="1">
    <source>
        <dbReference type="EMBL" id="EEC09796.1"/>
    </source>
</evidence>
<gene>
    <name evidence="1" type="ORF">IscW_ISCW007325</name>
</gene>
<dbReference type="AlphaFoldDB" id="B7PT74"/>
<sequence length="50" mass="5532">ESPALRPGGVHPVAGVLLKPKTVANKPRNGVKKKMITKTKKEKRAFLKPW</sequence>
<name>B7PT74_IXOSC</name>
<evidence type="ECO:0000313" key="2">
    <source>
        <dbReference type="EnsemblMetazoa" id="ISCW007325-PA"/>
    </source>
</evidence>
<keyword evidence="3" id="KW-1185">Reference proteome</keyword>
<dbReference type="InParanoid" id="B7PT74"/>
<feature type="non-terminal residue" evidence="1">
    <location>
        <position position="1"/>
    </location>
</feature>
<organism>
    <name type="scientific">Ixodes scapularis</name>
    <name type="common">Black-legged tick</name>
    <name type="synonym">Deer tick</name>
    <dbReference type="NCBI Taxonomy" id="6945"/>
    <lineage>
        <taxon>Eukaryota</taxon>
        <taxon>Metazoa</taxon>
        <taxon>Ecdysozoa</taxon>
        <taxon>Arthropoda</taxon>
        <taxon>Chelicerata</taxon>
        <taxon>Arachnida</taxon>
        <taxon>Acari</taxon>
        <taxon>Parasitiformes</taxon>
        <taxon>Ixodida</taxon>
        <taxon>Ixodoidea</taxon>
        <taxon>Ixodidae</taxon>
        <taxon>Ixodinae</taxon>
        <taxon>Ixodes</taxon>
    </lineage>
</organism>
<accession>B7PT74</accession>
<dbReference type="EMBL" id="DS784133">
    <property type="protein sequence ID" value="EEC09796.1"/>
    <property type="molecule type" value="Genomic_DNA"/>
</dbReference>